<organism evidence="1 2">
    <name type="scientific">Pseudorhodobacter antarcticus</name>
    <dbReference type="NCBI Taxonomy" id="1077947"/>
    <lineage>
        <taxon>Bacteria</taxon>
        <taxon>Pseudomonadati</taxon>
        <taxon>Pseudomonadota</taxon>
        <taxon>Alphaproteobacteria</taxon>
        <taxon>Rhodobacterales</taxon>
        <taxon>Paracoccaceae</taxon>
        <taxon>Pseudorhodobacter</taxon>
    </lineage>
</organism>
<evidence type="ECO:0000313" key="2">
    <source>
        <dbReference type="Proteomes" id="UP000183002"/>
    </source>
</evidence>
<proteinExistence type="predicted"/>
<dbReference type="Proteomes" id="UP000183002">
    <property type="component" value="Unassembled WGS sequence"/>
</dbReference>
<protein>
    <submittedName>
        <fullName evidence="1">Uncharacterized protein</fullName>
    </submittedName>
</protein>
<gene>
    <name evidence="1" type="ORF">SAMN05216227_10892</name>
</gene>
<evidence type="ECO:0000313" key="1">
    <source>
        <dbReference type="EMBL" id="SEO30521.1"/>
    </source>
</evidence>
<sequence length="78" mass="9416">MRPMYSLKPLSDPSDRKYRDHYWFQVSNVLRPLTWIGFLDETRISENRLADRVYCKTLLWSKCLTLDTDRHLVTSTKH</sequence>
<accession>A0A1H8NLC8</accession>
<dbReference type="STRING" id="1077947.SAMN05216227_10892"/>
<keyword evidence="2" id="KW-1185">Reference proteome</keyword>
<dbReference type="AlphaFoldDB" id="A0A1H8NLC8"/>
<name>A0A1H8NLC8_9RHOB</name>
<dbReference type="EMBL" id="FOCO01000089">
    <property type="protein sequence ID" value="SEO30521.1"/>
    <property type="molecule type" value="Genomic_DNA"/>
</dbReference>
<reference evidence="1 2" key="1">
    <citation type="submission" date="2016-10" db="EMBL/GenBank/DDBJ databases">
        <authorList>
            <person name="de Groot N.N."/>
        </authorList>
    </citation>
    <scope>NUCLEOTIDE SEQUENCE [LARGE SCALE GENOMIC DNA]</scope>
    <source>
        <strain evidence="1 2">CGMCC 1.10836</strain>
    </source>
</reference>